<dbReference type="SUPFAM" id="SSF81383">
    <property type="entry name" value="F-box domain"/>
    <property type="match status" value="1"/>
</dbReference>
<accession>A0AAW1R670</accession>
<dbReference type="Proteomes" id="UP001489004">
    <property type="component" value="Unassembled WGS sequence"/>
</dbReference>
<evidence type="ECO:0000313" key="2">
    <source>
        <dbReference type="EMBL" id="KAK9828998.1"/>
    </source>
</evidence>
<dbReference type="Pfam" id="PF00646">
    <property type="entry name" value="F-box"/>
    <property type="match status" value="1"/>
</dbReference>
<keyword evidence="3" id="KW-1185">Reference proteome</keyword>
<dbReference type="InterPro" id="IPR036047">
    <property type="entry name" value="F-box-like_dom_sf"/>
</dbReference>
<name>A0AAW1R670_9CHLO</name>
<dbReference type="InterPro" id="IPR001810">
    <property type="entry name" value="F-box_dom"/>
</dbReference>
<evidence type="ECO:0000313" key="3">
    <source>
        <dbReference type="Proteomes" id="UP001489004"/>
    </source>
</evidence>
<evidence type="ECO:0000259" key="1">
    <source>
        <dbReference type="Pfam" id="PF00646"/>
    </source>
</evidence>
<dbReference type="Gene3D" id="1.20.1280.50">
    <property type="match status" value="1"/>
</dbReference>
<proteinExistence type="predicted"/>
<sequence>MSNKLPVSHLVCLIQAGRAFKERCAVVGVQRRGLSNMDGWEDLPVPIQLHILARVPLTTAKLAARFVSKAWAALLDDPAAHSRQLEPEDERKYEHESAINAAVVPLQYWKSLRALRCRRLQSWDDFPTNLLELELSFDEDSGDLAPLANIPYMPELIHLEIAVDLAEEARLQGGHLTLWGETQAF</sequence>
<dbReference type="AlphaFoldDB" id="A0AAW1R670"/>
<reference evidence="2 3" key="1">
    <citation type="journal article" date="2024" name="Nat. Commun.">
        <title>Phylogenomics reveals the evolutionary origins of lichenization in chlorophyte algae.</title>
        <authorList>
            <person name="Puginier C."/>
            <person name="Libourel C."/>
            <person name="Otte J."/>
            <person name="Skaloud P."/>
            <person name="Haon M."/>
            <person name="Grisel S."/>
            <person name="Petersen M."/>
            <person name="Berrin J.G."/>
            <person name="Delaux P.M."/>
            <person name="Dal Grande F."/>
            <person name="Keller J."/>
        </authorList>
    </citation>
    <scope>NUCLEOTIDE SEQUENCE [LARGE SCALE GENOMIC DNA]</scope>
    <source>
        <strain evidence="2 3">SAG 2043</strain>
    </source>
</reference>
<dbReference type="EMBL" id="JALJOR010000001">
    <property type="protein sequence ID" value="KAK9828998.1"/>
    <property type="molecule type" value="Genomic_DNA"/>
</dbReference>
<gene>
    <name evidence="2" type="ORF">WJX72_003307</name>
</gene>
<comment type="caution">
    <text evidence="2">The sequence shown here is derived from an EMBL/GenBank/DDBJ whole genome shotgun (WGS) entry which is preliminary data.</text>
</comment>
<feature type="domain" description="F-box" evidence="1">
    <location>
        <begin position="40"/>
        <end position="78"/>
    </location>
</feature>
<organism evidence="2 3">
    <name type="scientific">[Myrmecia] bisecta</name>
    <dbReference type="NCBI Taxonomy" id="41462"/>
    <lineage>
        <taxon>Eukaryota</taxon>
        <taxon>Viridiplantae</taxon>
        <taxon>Chlorophyta</taxon>
        <taxon>core chlorophytes</taxon>
        <taxon>Trebouxiophyceae</taxon>
        <taxon>Trebouxiales</taxon>
        <taxon>Trebouxiaceae</taxon>
        <taxon>Myrmecia</taxon>
    </lineage>
</organism>
<protein>
    <recommendedName>
        <fullName evidence="1">F-box domain-containing protein</fullName>
    </recommendedName>
</protein>